<evidence type="ECO:0000256" key="15">
    <source>
        <dbReference type="ARBA" id="ARBA00033445"/>
    </source>
</evidence>
<proteinExistence type="inferred from homology"/>
<reference evidence="19 20" key="1">
    <citation type="submission" date="2024-03" db="EMBL/GenBank/DDBJ databases">
        <title>Adaptation during the transition from Ophiocordyceps entomopathogen to insect associate is accompanied by gene loss and intensified selection.</title>
        <authorList>
            <person name="Ward C.M."/>
            <person name="Onetto C.A."/>
            <person name="Borneman A.R."/>
        </authorList>
    </citation>
    <scope>NUCLEOTIDE SEQUENCE [LARGE SCALE GENOMIC DNA]</scope>
    <source>
        <strain evidence="19">AWRI1</strain>
        <tissue evidence="19">Single Adult Female</tissue>
    </source>
</reference>
<dbReference type="Gene3D" id="2.60.120.260">
    <property type="entry name" value="Galactose-binding domain-like"/>
    <property type="match status" value="1"/>
</dbReference>
<comment type="function">
    <text evidence="2">Exoglycosidase that cleaves the single beta-linked mannose residue from the non-reducing end of all N-linked glycoprotein oligosaccharides.</text>
</comment>
<name>A0AAN9T858_9HEMI</name>
<keyword evidence="9" id="KW-0378">Hydrolase</keyword>
<comment type="subcellular location">
    <subcellularLocation>
        <location evidence="3">Lysosome</location>
    </subcellularLocation>
</comment>
<dbReference type="AlphaFoldDB" id="A0AAN9T858"/>
<keyword evidence="13" id="KW-0326">Glycosidase</keyword>
<evidence type="ECO:0000259" key="17">
    <source>
        <dbReference type="Pfam" id="PF17753"/>
    </source>
</evidence>
<dbReference type="SUPFAM" id="SSF51445">
    <property type="entry name" value="(Trans)glycosidases"/>
    <property type="match status" value="1"/>
</dbReference>
<dbReference type="Pfam" id="PF02836">
    <property type="entry name" value="Glyco_hydro_2_C"/>
    <property type="match status" value="1"/>
</dbReference>
<evidence type="ECO:0000256" key="6">
    <source>
        <dbReference type="ARBA" id="ARBA00012754"/>
    </source>
</evidence>
<dbReference type="GO" id="GO:0005975">
    <property type="term" value="P:carbohydrate metabolic process"/>
    <property type="evidence" value="ECO:0007669"/>
    <property type="project" value="InterPro"/>
</dbReference>
<gene>
    <name evidence="19" type="ORF">V9T40_012908</name>
</gene>
<evidence type="ECO:0000256" key="12">
    <source>
        <dbReference type="ARBA" id="ARBA00023228"/>
    </source>
</evidence>
<dbReference type="EC" id="3.2.1.25" evidence="6"/>
<feature type="domain" description="Glycoside hydrolase family 2 catalytic" evidence="16">
    <location>
        <begin position="321"/>
        <end position="546"/>
    </location>
</feature>
<dbReference type="InterPro" id="IPR013783">
    <property type="entry name" value="Ig-like_fold"/>
</dbReference>
<dbReference type="EMBL" id="JBBCAQ010000036">
    <property type="protein sequence ID" value="KAK7576622.1"/>
    <property type="molecule type" value="Genomic_DNA"/>
</dbReference>
<evidence type="ECO:0000256" key="13">
    <source>
        <dbReference type="ARBA" id="ARBA00023295"/>
    </source>
</evidence>
<dbReference type="Gene3D" id="2.60.40.10">
    <property type="entry name" value="Immunoglobulins"/>
    <property type="match status" value="3"/>
</dbReference>
<dbReference type="InterPro" id="IPR006103">
    <property type="entry name" value="Glyco_hydro_2_cat"/>
</dbReference>
<dbReference type="InterPro" id="IPR036156">
    <property type="entry name" value="Beta-gal/glucu_dom_sf"/>
</dbReference>
<evidence type="ECO:0000256" key="1">
    <source>
        <dbReference type="ARBA" id="ARBA00000829"/>
    </source>
</evidence>
<keyword evidence="20" id="KW-1185">Reference proteome</keyword>
<dbReference type="Pfam" id="PF22666">
    <property type="entry name" value="Glyco_hydro_2_N2"/>
    <property type="match status" value="1"/>
</dbReference>
<evidence type="ECO:0000256" key="7">
    <source>
        <dbReference type="ARBA" id="ARBA00015707"/>
    </source>
</evidence>
<keyword evidence="12" id="KW-0458">Lysosome</keyword>
<evidence type="ECO:0000256" key="14">
    <source>
        <dbReference type="ARBA" id="ARBA00032581"/>
    </source>
</evidence>
<dbReference type="SUPFAM" id="SSF49303">
    <property type="entry name" value="beta-Galactosidase/glucuronidase domain"/>
    <property type="match status" value="2"/>
</dbReference>
<dbReference type="Gene3D" id="3.20.20.80">
    <property type="entry name" value="Glycosidases"/>
    <property type="match status" value="1"/>
</dbReference>
<dbReference type="GO" id="GO:0005764">
    <property type="term" value="C:lysosome"/>
    <property type="evidence" value="ECO:0007669"/>
    <property type="project" value="UniProtKB-SubCell"/>
</dbReference>
<evidence type="ECO:0000256" key="2">
    <source>
        <dbReference type="ARBA" id="ARBA00003150"/>
    </source>
</evidence>
<evidence type="ECO:0000256" key="5">
    <source>
        <dbReference type="ARBA" id="ARBA00011245"/>
    </source>
</evidence>
<keyword evidence="11" id="KW-0325">Glycoprotein</keyword>
<organism evidence="19 20">
    <name type="scientific">Parthenolecanium corni</name>
    <dbReference type="NCBI Taxonomy" id="536013"/>
    <lineage>
        <taxon>Eukaryota</taxon>
        <taxon>Metazoa</taxon>
        <taxon>Ecdysozoa</taxon>
        <taxon>Arthropoda</taxon>
        <taxon>Hexapoda</taxon>
        <taxon>Insecta</taxon>
        <taxon>Pterygota</taxon>
        <taxon>Neoptera</taxon>
        <taxon>Paraneoptera</taxon>
        <taxon>Hemiptera</taxon>
        <taxon>Sternorrhyncha</taxon>
        <taxon>Coccoidea</taxon>
        <taxon>Coccidae</taxon>
        <taxon>Parthenolecanium</taxon>
    </lineage>
</organism>
<comment type="similarity">
    <text evidence="4">Belongs to the glycosyl hydrolase 2 family.</text>
</comment>
<comment type="subunit">
    <text evidence="5">Monomer.</text>
</comment>
<dbReference type="GO" id="GO:0004567">
    <property type="term" value="F:beta-mannosidase activity"/>
    <property type="evidence" value="ECO:0007669"/>
    <property type="project" value="UniProtKB-EC"/>
</dbReference>
<evidence type="ECO:0000256" key="3">
    <source>
        <dbReference type="ARBA" id="ARBA00004371"/>
    </source>
</evidence>
<feature type="domain" description="Beta-mannosidase-like galactose-binding" evidence="18">
    <location>
        <begin position="9"/>
        <end position="172"/>
    </location>
</feature>
<evidence type="ECO:0000256" key="10">
    <source>
        <dbReference type="ARBA" id="ARBA00023157"/>
    </source>
</evidence>
<dbReference type="FunFam" id="2.60.120.260:FF:000060">
    <property type="entry name" value="Probable beta-mannosidase"/>
    <property type="match status" value="1"/>
</dbReference>
<sequence>MIFPTIEVSALVPGGIFTDLQNDGILKESIYYRFNDVNYRWVSKESWTYFVHFTIDNEKILNGKNVELVFHGLDGIAKISLNNQVLGQVDNTFVRYRFDVTEKLSHTNYLEINFESPIHSAKRLSQTASHSVPPKCLPSAYRGECHVNFLRRVQASFAWDWGLAMPSVGIWKEVELIAYDEDVIVQDIAVSTVSDGDYWKVFVRVNCSGPLRATSDITGSIDVSIFEKENVALSSRTDILLSSNSLVRNIVATLNISVPKASVELWWPNGYGPQKLYPLSAVFSNGKQENEKRIQIGFREAKLIQERVNKKNAKQGLTFFFNVNNVEIFAKGSNYIPSNILLEHTCDKKTIRHLLESAKNSNMNILRIWGGGMYECDYFYELCDEYGILIWQDMMFACSMYPVDNSFLASVNEEITQQIWRLQHHASIILWAGNNENEAALKNNWYGTWLKFSLFKKEYVHLYVDVVKKAVLAVDQSRYFMASSPSNGLQSEAEGYVSSNPYDPLYGDVHFFDYNHDSWLIDNYPMTRFASEYGYQSLPSYSTLQKVTTPEDLRSFKSKFFQHRQHSPGGQRSLIHLISFHFAAPPSRDVENFIHVSQINQAWSVKSQTEWYRKWRGTLLPNGKGRTMGAMYWQLNDIWQAPSWSSIEFGGKWKMLQYYAKKFFEPVIVTGDLDRSGSITINVISDKLNDIPNAELLIYLYNWNSMTPVDTISHSLVISKESSQRIMKTSVRDLIESNPKCKSRKRPYGSKCFVKLTLQKENSIIHENFLFPRSFKKVIGLQNCKIQTQVDSCTLENCVINVQTDSIGLFVWLDAKNIDGYFSDNGFIMTDSLHKIYFYSEKQISRDQLQNSLSATWLNQKKN</sequence>
<evidence type="ECO:0000313" key="20">
    <source>
        <dbReference type="Proteomes" id="UP001367676"/>
    </source>
</evidence>
<evidence type="ECO:0000256" key="8">
    <source>
        <dbReference type="ARBA" id="ARBA00022729"/>
    </source>
</evidence>
<dbReference type="InterPro" id="IPR054593">
    <property type="entry name" value="Beta-mannosidase-like_N2"/>
</dbReference>
<dbReference type="InterPro" id="IPR008979">
    <property type="entry name" value="Galactose-bd-like_sf"/>
</dbReference>
<dbReference type="GO" id="GO:0006516">
    <property type="term" value="P:glycoprotein catabolic process"/>
    <property type="evidence" value="ECO:0007669"/>
    <property type="project" value="TreeGrafter"/>
</dbReference>
<evidence type="ECO:0000256" key="9">
    <source>
        <dbReference type="ARBA" id="ARBA00022801"/>
    </source>
</evidence>
<evidence type="ECO:0000313" key="19">
    <source>
        <dbReference type="EMBL" id="KAK7576622.1"/>
    </source>
</evidence>
<comment type="catalytic activity">
    <reaction evidence="1">
        <text>Hydrolysis of terminal, non-reducing beta-D-mannose residues in beta-D-mannosides.</text>
        <dbReference type="EC" id="3.2.1.25"/>
    </reaction>
</comment>
<protein>
    <recommendedName>
        <fullName evidence="7">Beta-mannosidase</fullName>
        <ecNumber evidence="6">3.2.1.25</ecNumber>
    </recommendedName>
    <alternativeName>
        <fullName evidence="14">Lysosomal beta A mannosidase</fullName>
    </alternativeName>
    <alternativeName>
        <fullName evidence="15">Mannanase</fullName>
    </alternativeName>
</protein>
<dbReference type="InterPro" id="IPR041625">
    <property type="entry name" value="Beta-mannosidase_Ig"/>
</dbReference>
<dbReference type="InterPro" id="IPR017853">
    <property type="entry name" value="GH"/>
</dbReference>
<evidence type="ECO:0000256" key="4">
    <source>
        <dbReference type="ARBA" id="ARBA00007401"/>
    </source>
</evidence>
<comment type="caution">
    <text evidence="19">The sequence shown here is derived from an EMBL/GenBank/DDBJ whole genome shotgun (WGS) entry which is preliminary data.</text>
</comment>
<evidence type="ECO:0000256" key="11">
    <source>
        <dbReference type="ARBA" id="ARBA00023180"/>
    </source>
</evidence>
<accession>A0AAN9T858</accession>
<dbReference type="Proteomes" id="UP001367676">
    <property type="component" value="Unassembled WGS sequence"/>
</dbReference>
<evidence type="ECO:0000259" key="18">
    <source>
        <dbReference type="Pfam" id="PF22666"/>
    </source>
</evidence>
<keyword evidence="10" id="KW-1015">Disulfide bond</keyword>
<dbReference type="PANTHER" id="PTHR43730:SF1">
    <property type="entry name" value="BETA-MANNOSIDASE"/>
    <property type="match status" value="1"/>
</dbReference>
<evidence type="ECO:0000259" key="16">
    <source>
        <dbReference type="Pfam" id="PF02836"/>
    </source>
</evidence>
<dbReference type="Pfam" id="PF17753">
    <property type="entry name" value="Ig_mannosidase"/>
    <property type="match status" value="1"/>
</dbReference>
<dbReference type="FunFam" id="3.20.20.80:FF:000050">
    <property type="entry name" value="Beta-mannosidase B"/>
    <property type="match status" value="1"/>
</dbReference>
<dbReference type="PANTHER" id="PTHR43730">
    <property type="entry name" value="BETA-MANNOSIDASE"/>
    <property type="match status" value="1"/>
</dbReference>
<dbReference type="SUPFAM" id="SSF49785">
    <property type="entry name" value="Galactose-binding domain-like"/>
    <property type="match status" value="1"/>
</dbReference>
<feature type="domain" description="Beta-mannosidase Ig-fold" evidence="17">
    <location>
        <begin position="782"/>
        <end position="857"/>
    </location>
</feature>
<keyword evidence="8" id="KW-0732">Signal</keyword>
<dbReference type="InterPro" id="IPR050887">
    <property type="entry name" value="Beta-mannosidase_GH2"/>
</dbReference>